<evidence type="ECO:0000256" key="1">
    <source>
        <dbReference type="SAM" id="MobiDB-lite"/>
    </source>
</evidence>
<feature type="region of interest" description="Disordered" evidence="1">
    <location>
        <begin position="24"/>
        <end position="47"/>
    </location>
</feature>
<dbReference type="Proteomes" id="UP000001805">
    <property type="component" value="Chromosome 3, Linkage Group III"/>
</dbReference>
<dbReference type="KEGG" id="ncr:NCU08255"/>
<dbReference type="RefSeq" id="XP_959345.1">
    <property type="nucleotide sequence ID" value="XM_954252.1"/>
</dbReference>
<protein>
    <submittedName>
        <fullName evidence="2">Uncharacterized protein</fullName>
    </submittedName>
</protein>
<evidence type="ECO:0000313" key="2">
    <source>
        <dbReference type="EMBL" id="EAA30109.1"/>
    </source>
</evidence>
<proteinExistence type="predicted"/>
<dbReference type="OMA" id="NDFHAES"/>
<evidence type="ECO:0000313" key="3">
    <source>
        <dbReference type="Proteomes" id="UP000001805"/>
    </source>
</evidence>
<dbReference type="VEuPathDB" id="FungiDB:NCU08255"/>
<feature type="compositionally biased region" description="Polar residues" evidence="1">
    <location>
        <begin position="195"/>
        <end position="209"/>
    </location>
</feature>
<keyword evidence="3" id="KW-1185">Reference proteome</keyword>
<organism evidence="2 3">
    <name type="scientific">Neurospora crassa (strain ATCC 24698 / 74-OR23-1A / CBS 708.71 / DSM 1257 / FGSC 987)</name>
    <dbReference type="NCBI Taxonomy" id="367110"/>
    <lineage>
        <taxon>Eukaryota</taxon>
        <taxon>Fungi</taxon>
        <taxon>Dikarya</taxon>
        <taxon>Ascomycota</taxon>
        <taxon>Pezizomycotina</taxon>
        <taxon>Sordariomycetes</taxon>
        <taxon>Sordariomycetidae</taxon>
        <taxon>Sordariales</taxon>
        <taxon>Sordariaceae</taxon>
        <taxon>Neurospora</taxon>
    </lineage>
</organism>
<reference evidence="2 3" key="1">
    <citation type="journal article" date="2003" name="Nature">
        <title>The genome sequence of the filamentous fungus Neurospora crassa.</title>
        <authorList>
            <person name="Galagan J.E."/>
            <person name="Calvo S.E."/>
            <person name="Borkovich K.A."/>
            <person name="Selker E.U."/>
            <person name="Read N.D."/>
            <person name="Jaffe D."/>
            <person name="FitzHugh W."/>
            <person name="Ma L.J."/>
            <person name="Smirnov S."/>
            <person name="Purcell S."/>
            <person name="Rehman B."/>
            <person name="Elkins T."/>
            <person name="Engels R."/>
            <person name="Wang S."/>
            <person name="Nielsen C.B."/>
            <person name="Butler J."/>
            <person name="Endrizzi M."/>
            <person name="Qui D."/>
            <person name="Ianakiev P."/>
            <person name="Bell-Pedersen D."/>
            <person name="Nelson M.A."/>
            <person name="Werner-Washburne M."/>
            <person name="Selitrennikoff C.P."/>
            <person name="Kinsey J.A."/>
            <person name="Braun E.L."/>
            <person name="Zelter A."/>
            <person name="Schulte U."/>
            <person name="Kothe G.O."/>
            <person name="Jedd G."/>
            <person name="Mewes W."/>
            <person name="Staben C."/>
            <person name="Marcotte E."/>
            <person name="Greenberg D."/>
            <person name="Roy A."/>
            <person name="Foley K."/>
            <person name="Naylor J."/>
            <person name="Stange-Thomann N."/>
            <person name="Barrett R."/>
            <person name="Gnerre S."/>
            <person name="Kamal M."/>
            <person name="Kamvysselis M."/>
            <person name="Mauceli E."/>
            <person name="Bielke C."/>
            <person name="Rudd S."/>
            <person name="Frishman D."/>
            <person name="Krystofova S."/>
            <person name="Rasmussen C."/>
            <person name="Metzenberg R.L."/>
            <person name="Perkins D.D."/>
            <person name="Kroken S."/>
            <person name="Cogoni C."/>
            <person name="Macino G."/>
            <person name="Catcheside D."/>
            <person name="Li W."/>
            <person name="Pratt R.J."/>
            <person name="Osmani S.A."/>
            <person name="DeSouza C.P."/>
            <person name="Glass L."/>
            <person name="Orbach M.J."/>
            <person name="Berglund J.A."/>
            <person name="Voelker R."/>
            <person name="Yarden O."/>
            <person name="Plamann M."/>
            <person name="Seiler S."/>
            <person name="Dunlap J."/>
            <person name="Radford A."/>
            <person name="Aramayo R."/>
            <person name="Natvig D.O."/>
            <person name="Alex L.A."/>
            <person name="Mannhaupt G."/>
            <person name="Ebbole D.J."/>
            <person name="Freitag M."/>
            <person name="Paulsen I."/>
            <person name="Sachs M.S."/>
            <person name="Lander E.S."/>
            <person name="Nusbaum C."/>
            <person name="Birren B."/>
        </authorList>
    </citation>
    <scope>NUCLEOTIDE SEQUENCE [LARGE SCALE GENOMIC DNA]</scope>
    <source>
        <strain evidence="3">ATCC 24698 / 74-OR23-1A / CBS 708.71 / DSM 1257 / FGSC 987</strain>
    </source>
</reference>
<dbReference type="EMBL" id="CM002238">
    <property type="protein sequence ID" value="EAA30109.1"/>
    <property type="molecule type" value="Genomic_DNA"/>
</dbReference>
<gene>
    <name evidence="2" type="ORF">NCU08255</name>
</gene>
<feature type="region of interest" description="Disordered" evidence="1">
    <location>
        <begin position="195"/>
        <end position="214"/>
    </location>
</feature>
<sequence length="229" mass="24875">MQNNSHINHSNIYKIDASKVHDARLPPLTDSSSASQDQQALTDSSQQPQSLTILEEFELWVRSGEWKKSISFGDLASVGSEEVHKLALPSEQHPITNTSNNASLTSNPYGQGNNSGHLHSNNFYQSQTVMAHSSHLPEQGSNVDHLNTFGQDNNFGQDISFGQDNNFGQDNSSVPVNDFHAESTALAPAPFTAQTDLHHNNNTATSQSLHAGPAEVQGRQCSECNSQPV</sequence>
<dbReference type="PaxDb" id="5141-EFNCRP00000004699"/>
<dbReference type="GeneID" id="3875476"/>
<dbReference type="OrthoDB" id="10319278at2759"/>
<dbReference type="AlphaFoldDB" id="Q7S3I8"/>
<dbReference type="InParanoid" id="Q7S3I8"/>
<accession>Q7S3I8</accession>
<dbReference type="HOGENOM" id="CLU_1237598_0_0_1"/>
<name>Q7S3I8_NEUCR</name>
<feature type="compositionally biased region" description="Low complexity" evidence="1">
    <location>
        <begin position="28"/>
        <end position="47"/>
    </location>
</feature>